<sequence length="86" mass="9215">MALARTLRLKTASLDSGVWHVVHDVKQVSGSRGSHILKIRGIVGTRASSLSCAWLTAARYIWLGQASSILQTVISGLYIPLISKAA</sequence>
<reference evidence="1" key="1">
    <citation type="submission" date="2022-10" db="EMBL/GenBank/DDBJ databases">
        <title>Complete Genome of Trichothecium roseum strain YXFP-22015, a Plant Pathogen Isolated from Citrus.</title>
        <authorList>
            <person name="Wang Y."/>
            <person name="Zhu L."/>
        </authorList>
    </citation>
    <scope>NUCLEOTIDE SEQUENCE</scope>
    <source>
        <strain evidence="1">YXFP-22015</strain>
    </source>
</reference>
<evidence type="ECO:0000313" key="1">
    <source>
        <dbReference type="EMBL" id="KAI9898847.1"/>
    </source>
</evidence>
<proteinExistence type="predicted"/>
<evidence type="ECO:0000313" key="2">
    <source>
        <dbReference type="Proteomes" id="UP001163324"/>
    </source>
</evidence>
<name>A0ACC0UZE0_9HYPO</name>
<gene>
    <name evidence="1" type="ORF">N3K66_005308</name>
</gene>
<dbReference type="Proteomes" id="UP001163324">
    <property type="component" value="Chromosome 5"/>
</dbReference>
<organism evidence="1 2">
    <name type="scientific">Trichothecium roseum</name>
    <dbReference type="NCBI Taxonomy" id="47278"/>
    <lineage>
        <taxon>Eukaryota</taxon>
        <taxon>Fungi</taxon>
        <taxon>Dikarya</taxon>
        <taxon>Ascomycota</taxon>
        <taxon>Pezizomycotina</taxon>
        <taxon>Sordariomycetes</taxon>
        <taxon>Hypocreomycetidae</taxon>
        <taxon>Hypocreales</taxon>
        <taxon>Hypocreales incertae sedis</taxon>
        <taxon>Trichothecium</taxon>
    </lineage>
</organism>
<keyword evidence="2" id="KW-1185">Reference proteome</keyword>
<dbReference type="EMBL" id="CM047944">
    <property type="protein sequence ID" value="KAI9898847.1"/>
    <property type="molecule type" value="Genomic_DNA"/>
</dbReference>
<protein>
    <submittedName>
        <fullName evidence="1">Uncharacterized protein</fullName>
    </submittedName>
</protein>
<accession>A0ACC0UZE0</accession>
<comment type="caution">
    <text evidence="1">The sequence shown here is derived from an EMBL/GenBank/DDBJ whole genome shotgun (WGS) entry which is preliminary data.</text>
</comment>